<dbReference type="Pfam" id="PF00005">
    <property type="entry name" value="ABC_tran"/>
    <property type="match status" value="1"/>
</dbReference>
<accession>A0A417Z1U6</accession>
<evidence type="ECO:0000256" key="6">
    <source>
        <dbReference type="SAM" id="MobiDB-lite"/>
    </source>
</evidence>
<name>A0A417Z1U6_9MICO</name>
<feature type="domain" description="ABC transporter" evidence="7">
    <location>
        <begin position="7"/>
        <end position="234"/>
    </location>
</feature>
<dbReference type="GO" id="GO:0005524">
    <property type="term" value="F:ATP binding"/>
    <property type="evidence" value="ECO:0007669"/>
    <property type="project" value="UniProtKB-KW"/>
</dbReference>
<feature type="region of interest" description="Disordered" evidence="6">
    <location>
        <begin position="299"/>
        <end position="318"/>
    </location>
</feature>
<dbReference type="Proteomes" id="UP000285376">
    <property type="component" value="Unassembled WGS sequence"/>
</dbReference>
<gene>
    <name evidence="8" type="ORF">D1832_12575</name>
</gene>
<keyword evidence="3" id="KW-0547">Nucleotide-binding</keyword>
<evidence type="ECO:0000256" key="5">
    <source>
        <dbReference type="ARBA" id="ARBA00023251"/>
    </source>
</evidence>
<evidence type="ECO:0000313" key="9">
    <source>
        <dbReference type="Proteomes" id="UP000285376"/>
    </source>
</evidence>
<dbReference type="SMART" id="SM00382">
    <property type="entry name" value="AAA"/>
    <property type="match status" value="1"/>
</dbReference>
<dbReference type="InterPro" id="IPR017871">
    <property type="entry name" value="ABC_transporter-like_CS"/>
</dbReference>
<dbReference type="PANTHER" id="PTHR42711">
    <property type="entry name" value="ABC TRANSPORTER ATP-BINDING PROTEIN"/>
    <property type="match status" value="1"/>
</dbReference>
<protein>
    <submittedName>
        <fullName evidence="8">ABC transporter ATP-binding protein</fullName>
    </submittedName>
</protein>
<evidence type="ECO:0000256" key="2">
    <source>
        <dbReference type="ARBA" id="ARBA00022448"/>
    </source>
</evidence>
<dbReference type="RefSeq" id="WP_118914473.1">
    <property type="nucleotide sequence ID" value="NZ_CBCRVH010000017.1"/>
</dbReference>
<comment type="subcellular location">
    <subcellularLocation>
        <location evidence="1">Cell membrane</location>
        <topology evidence="1">Peripheral membrane protein</topology>
    </subcellularLocation>
</comment>
<dbReference type="CDD" id="cd03230">
    <property type="entry name" value="ABC_DR_subfamily_A"/>
    <property type="match status" value="1"/>
</dbReference>
<keyword evidence="4 8" id="KW-0067">ATP-binding</keyword>
<dbReference type="InterPro" id="IPR003439">
    <property type="entry name" value="ABC_transporter-like_ATP-bd"/>
</dbReference>
<dbReference type="InterPro" id="IPR003593">
    <property type="entry name" value="AAA+_ATPase"/>
</dbReference>
<dbReference type="PROSITE" id="PS50893">
    <property type="entry name" value="ABC_TRANSPORTER_2"/>
    <property type="match status" value="1"/>
</dbReference>
<dbReference type="InterPro" id="IPR027417">
    <property type="entry name" value="P-loop_NTPase"/>
</dbReference>
<sequence>MSTPSAITLREVTKTFRGNNGPVEAVRGLDLDVRPGEVVAFLGPNGAGKTTTIDTILGLAEPTSGTAEVFGLEPRDAVARGLVSAVMQTGGLLKDLSVRETVAYTANLFAQPRPVDEVLSTAGIENITDRRVGKCSGGEQQRVRFAMALVPDPALLILDEPTTGMDVNARRSFWEAIRADAERGRTILFATHYLEEADDWADRVVMVRDGEVVADGGAAEIRARAGGRRVSFTLPQASDDALAALRALPGVTTLEGTGERFHLVTGDSDATARHLLANTDAHDLQITARGLEDAFVSFTSSQTDARSTESNRTQGATS</sequence>
<evidence type="ECO:0000256" key="4">
    <source>
        <dbReference type="ARBA" id="ARBA00022840"/>
    </source>
</evidence>
<reference evidence="8 9" key="1">
    <citation type="submission" date="2018-08" db="EMBL/GenBank/DDBJ databases">
        <title>Whole genome sequence analysis of Dermacoccus abyssi bacteria isolated from Deep Mariana trench Micromonospora spp reveals genes involved in the environmental adaptation and production of secondary metabolites.</title>
        <authorList>
            <person name="Abdel-Mageed W.M."/>
            <person name="Lehri B."/>
            <person name="Nouioui I."/>
            <person name="Goodfellow I."/>
            <person name="Jaspars M."/>
            <person name="Karlyshev A."/>
        </authorList>
    </citation>
    <scope>NUCLEOTIDE SEQUENCE [LARGE SCALE GENOMIC DNA]</scope>
    <source>
        <strain evidence="8 9">MT1.1</strain>
    </source>
</reference>
<dbReference type="EMBL" id="QWLM01000017">
    <property type="protein sequence ID" value="RHW44390.1"/>
    <property type="molecule type" value="Genomic_DNA"/>
</dbReference>
<dbReference type="GO" id="GO:0046677">
    <property type="term" value="P:response to antibiotic"/>
    <property type="evidence" value="ECO:0007669"/>
    <property type="project" value="UniProtKB-KW"/>
</dbReference>
<dbReference type="PROSITE" id="PS00211">
    <property type="entry name" value="ABC_TRANSPORTER_1"/>
    <property type="match status" value="1"/>
</dbReference>
<organism evidence="8 9">
    <name type="scientific">Dermacoccus abyssi</name>
    <dbReference type="NCBI Taxonomy" id="322596"/>
    <lineage>
        <taxon>Bacteria</taxon>
        <taxon>Bacillati</taxon>
        <taxon>Actinomycetota</taxon>
        <taxon>Actinomycetes</taxon>
        <taxon>Micrococcales</taxon>
        <taxon>Dermacoccaceae</taxon>
        <taxon>Dermacoccus</taxon>
    </lineage>
</organism>
<evidence type="ECO:0000313" key="8">
    <source>
        <dbReference type="EMBL" id="RHW44390.1"/>
    </source>
</evidence>
<dbReference type="SUPFAM" id="SSF52540">
    <property type="entry name" value="P-loop containing nucleoside triphosphate hydrolases"/>
    <property type="match status" value="1"/>
</dbReference>
<evidence type="ECO:0000259" key="7">
    <source>
        <dbReference type="PROSITE" id="PS50893"/>
    </source>
</evidence>
<keyword evidence="5" id="KW-0046">Antibiotic resistance</keyword>
<keyword evidence="2" id="KW-0813">Transport</keyword>
<dbReference type="AlphaFoldDB" id="A0A417Z1U6"/>
<dbReference type="Gene3D" id="3.40.50.300">
    <property type="entry name" value="P-loop containing nucleotide triphosphate hydrolases"/>
    <property type="match status" value="1"/>
</dbReference>
<dbReference type="GO" id="GO:0016887">
    <property type="term" value="F:ATP hydrolysis activity"/>
    <property type="evidence" value="ECO:0007669"/>
    <property type="project" value="InterPro"/>
</dbReference>
<dbReference type="GO" id="GO:0005886">
    <property type="term" value="C:plasma membrane"/>
    <property type="evidence" value="ECO:0007669"/>
    <property type="project" value="UniProtKB-SubCell"/>
</dbReference>
<comment type="caution">
    <text evidence="8">The sequence shown here is derived from an EMBL/GenBank/DDBJ whole genome shotgun (WGS) entry which is preliminary data.</text>
</comment>
<evidence type="ECO:0000256" key="3">
    <source>
        <dbReference type="ARBA" id="ARBA00022741"/>
    </source>
</evidence>
<dbReference type="PANTHER" id="PTHR42711:SF17">
    <property type="entry name" value="ABC TRANSPORTER ATP-BINDING PROTEIN"/>
    <property type="match status" value="1"/>
</dbReference>
<evidence type="ECO:0000256" key="1">
    <source>
        <dbReference type="ARBA" id="ARBA00004202"/>
    </source>
</evidence>
<dbReference type="InterPro" id="IPR050763">
    <property type="entry name" value="ABC_transporter_ATP-binding"/>
</dbReference>
<proteinExistence type="predicted"/>